<accession>A0A0M0K222</accession>
<dbReference type="CDD" id="cd00051">
    <property type="entry name" value="EFh"/>
    <property type="match status" value="2"/>
</dbReference>
<evidence type="ECO:0000256" key="2">
    <source>
        <dbReference type="ARBA" id="ARBA00022837"/>
    </source>
</evidence>
<evidence type="ECO:0000256" key="1">
    <source>
        <dbReference type="ARBA" id="ARBA00022737"/>
    </source>
</evidence>
<dbReference type="EMBL" id="JWZX01001665">
    <property type="protein sequence ID" value="KOO32864.1"/>
    <property type="molecule type" value="Genomic_DNA"/>
</dbReference>
<feature type="domain" description="EF-hand" evidence="3">
    <location>
        <begin position="133"/>
        <end position="168"/>
    </location>
</feature>
<evidence type="ECO:0000313" key="4">
    <source>
        <dbReference type="EMBL" id="KOO32864.1"/>
    </source>
</evidence>
<dbReference type="Proteomes" id="UP000037460">
    <property type="component" value="Unassembled WGS sequence"/>
</dbReference>
<proteinExistence type="predicted"/>
<dbReference type="SUPFAM" id="SSF47473">
    <property type="entry name" value="EF-hand"/>
    <property type="match status" value="2"/>
</dbReference>
<dbReference type="AlphaFoldDB" id="A0A0M0K222"/>
<feature type="domain" description="EF-hand" evidence="3">
    <location>
        <begin position="228"/>
        <end position="263"/>
    </location>
</feature>
<dbReference type="PROSITE" id="PS50222">
    <property type="entry name" value="EF_HAND_2"/>
    <property type="match status" value="4"/>
</dbReference>
<evidence type="ECO:0000313" key="5">
    <source>
        <dbReference type="Proteomes" id="UP000037460"/>
    </source>
</evidence>
<keyword evidence="2" id="KW-0106">Calcium</keyword>
<keyword evidence="1" id="KW-0677">Repeat</keyword>
<reference evidence="5" key="1">
    <citation type="journal article" date="2015" name="PLoS Genet.">
        <title>Genome Sequence and Transcriptome Analyses of Chrysochromulina tobin: Metabolic Tools for Enhanced Algal Fitness in the Prominent Order Prymnesiales (Haptophyceae).</title>
        <authorList>
            <person name="Hovde B.T."/>
            <person name="Deodato C.R."/>
            <person name="Hunsperger H.M."/>
            <person name="Ryken S.A."/>
            <person name="Yost W."/>
            <person name="Jha R.K."/>
            <person name="Patterson J."/>
            <person name="Monnat R.J. Jr."/>
            <person name="Barlow S.B."/>
            <person name="Starkenburg S.R."/>
            <person name="Cattolico R.A."/>
        </authorList>
    </citation>
    <scope>NUCLEOTIDE SEQUENCE</scope>
    <source>
        <strain evidence="5">CCMP291</strain>
    </source>
</reference>
<keyword evidence="5" id="KW-1185">Reference proteome</keyword>
<name>A0A0M0K222_9EUKA</name>
<dbReference type="InterPro" id="IPR050145">
    <property type="entry name" value="Centrin_CML-like"/>
</dbReference>
<dbReference type="GO" id="GO:0005509">
    <property type="term" value="F:calcium ion binding"/>
    <property type="evidence" value="ECO:0007669"/>
    <property type="project" value="InterPro"/>
</dbReference>
<dbReference type="SMART" id="SM00054">
    <property type="entry name" value="EFh"/>
    <property type="match status" value="4"/>
</dbReference>
<protein>
    <submittedName>
        <fullName evidence="4">Calmodulin-like protein 8</fullName>
    </submittedName>
</protein>
<dbReference type="InterPro" id="IPR002048">
    <property type="entry name" value="EF_hand_dom"/>
</dbReference>
<dbReference type="PROSITE" id="PS00018">
    <property type="entry name" value="EF_HAND_1"/>
    <property type="match status" value="4"/>
</dbReference>
<sequence length="284" mass="32273">MQGPKADDVANGDEEERFETGVRRSALDFVQHDKNADKMLDYDEYCALVREREEARGGHTDEELRLRFDDLDEGKTGRVSLHSYIRASLREALSRSATRVIDLFRLWDEDGSGTIERKEFRRAIRALGFDFFANNAEIDLVFDDFDIDGSGKLEYKELNTMLRQGQSVRLADELLNGAAGAIVKESKNVHRLRKHRSRAVRSVLPSTVILHADGSRSVVEQLRDIVKDNWIRVIDLFRSWDEDGDGLIDRGEFRKAIAALGFEASREHIDAVFAPFDIDGSGKI</sequence>
<comment type="caution">
    <text evidence="4">The sequence shown here is derived from an EMBL/GenBank/DDBJ whole genome shotgun (WGS) entry which is preliminary data.</text>
</comment>
<dbReference type="InterPro" id="IPR011992">
    <property type="entry name" value="EF-hand-dom_pair"/>
</dbReference>
<dbReference type="PANTHER" id="PTHR23050">
    <property type="entry name" value="CALCIUM BINDING PROTEIN"/>
    <property type="match status" value="1"/>
</dbReference>
<feature type="domain" description="EF-hand" evidence="3">
    <location>
        <begin position="95"/>
        <end position="130"/>
    </location>
</feature>
<dbReference type="InterPro" id="IPR018247">
    <property type="entry name" value="EF_Hand_1_Ca_BS"/>
</dbReference>
<dbReference type="Pfam" id="PF13499">
    <property type="entry name" value="EF-hand_7"/>
    <property type="match status" value="2"/>
</dbReference>
<organism evidence="4 5">
    <name type="scientific">Chrysochromulina tobinii</name>
    <dbReference type="NCBI Taxonomy" id="1460289"/>
    <lineage>
        <taxon>Eukaryota</taxon>
        <taxon>Haptista</taxon>
        <taxon>Haptophyta</taxon>
        <taxon>Prymnesiophyceae</taxon>
        <taxon>Prymnesiales</taxon>
        <taxon>Chrysochromulinaceae</taxon>
        <taxon>Chrysochromulina</taxon>
    </lineage>
</organism>
<dbReference type="Gene3D" id="1.10.238.10">
    <property type="entry name" value="EF-hand"/>
    <property type="match status" value="3"/>
</dbReference>
<feature type="domain" description="EF-hand" evidence="3">
    <location>
        <begin position="264"/>
        <end position="284"/>
    </location>
</feature>
<dbReference type="OrthoDB" id="186625at2759"/>
<gene>
    <name evidence="4" type="ORF">Ctob_010969</name>
</gene>
<evidence type="ECO:0000259" key="3">
    <source>
        <dbReference type="PROSITE" id="PS50222"/>
    </source>
</evidence>
<feature type="non-terminal residue" evidence="4">
    <location>
        <position position="284"/>
    </location>
</feature>